<evidence type="ECO:0000259" key="1">
    <source>
        <dbReference type="PROSITE" id="PS51186"/>
    </source>
</evidence>
<dbReference type="InterPro" id="IPR039840">
    <property type="entry name" value="NAA80"/>
</dbReference>
<reference evidence="2 3" key="1">
    <citation type="submission" date="2019-08" db="EMBL/GenBank/DDBJ databases">
        <title>Bacillus genomes from the desert of Cuatro Cienegas, Coahuila.</title>
        <authorList>
            <person name="Olmedo-Alvarez G."/>
        </authorList>
    </citation>
    <scope>NUCLEOTIDE SEQUENCE [LARGE SCALE GENOMIC DNA]</scope>
    <source>
        <strain evidence="2 3">CH98b_3T</strain>
    </source>
</reference>
<dbReference type="RefSeq" id="WP_148980428.1">
    <property type="nucleotide sequence ID" value="NZ_JBNILM010000011.1"/>
</dbReference>
<dbReference type="PANTHER" id="PTHR13538">
    <property type="entry name" value="N-ACETYLTRANSFERASE 6"/>
    <property type="match status" value="1"/>
</dbReference>
<organism evidence="2 3">
    <name type="scientific">Sutcliffiella horikoshii</name>
    <dbReference type="NCBI Taxonomy" id="79883"/>
    <lineage>
        <taxon>Bacteria</taxon>
        <taxon>Bacillati</taxon>
        <taxon>Bacillota</taxon>
        <taxon>Bacilli</taxon>
        <taxon>Bacillales</taxon>
        <taxon>Bacillaceae</taxon>
        <taxon>Sutcliffiella</taxon>
    </lineage>
</organism>
<evidence type="ECO:0000313" key="2">
    <source>
        <dbReference type="EMBL" id="TYS67271.1"/>
    </source>
</evidence>
<accession>A0A5D4SX69</accession>
<dbReference type="GO" id="GO:1905502">
    <property type="term" value="F:acetyl-CoA binding"/>
    <property type="evidence" value="ECO:0007669"/>
    <property type="project" value="TreeGrafter"/>
</dbReference>
<feature type="domain" description="N-acetyltransferase" evidence="1">
    <location>
        <begin position="1"/>
        <end position="152"/>
    </location>
</feature>
<keyword evidence="2" id="KW-0808">Transferase</keyword>
<protein>
    <submittedName>
        <fullName evidence="2">GNAT family N-acetyltransferase</fullName>
    </submittedName>
</protein>
<dbReference type="GO" id="GO:0005737">
    <property type="term" value="C:cytoplasm"/>
    <property type="evidence" value="ECO:0007669"/>
    <property type="project" value="TreeGrafter"/>
</dbReference>
<gene>
    <name evidence="2" type="ORF">FZC75_19535</name>
</gene>
<dbReference type="OrthoDB" id="9789053at2"/>
<name>A0A5D4SX69_9BACI</name>
<evidence type="ECO:0000313" key="3">
    <source>
        <dbReference type="Proteomes" id="UP000324517"/>
    </source>
</evidence>
<dbReference type="InterPro" id="IPR016181">
    <property type="entry name" value="Acyl_CoA_acyltransferase"/>
</dbReference>
<comment type="caution">
    <text evidence="2">The sequence shown here is derived from an EMBL/GenBank/DDBJ whole genome shotgun (WGS) entry which is preliminary data.</text>
</comment>
<dbReference type="PANTHER" id="PTHR13538:SF4">
    <property type="entry name" value="N-ALPHA-ACETYLTRANSFERASE 80"/>
    <property type="match status" value="1"/>
</dbReference>
<dbReference type="SUPFAM" id="SSF55729">
    <property type="entry name" value="Acyl-CoA N-acyltransferases (Nat)"/>
    <property type="match status" value="1"/>
</dbReference>
<dbReference type="Gene3D" id="3.40.630.30">
    <property type="match status" value="1"/>
</dbReference>
<dbReference type="Proteomes" id="UP000324517">
    <property type="component" value="Unassembled WGS sequence"/>
</dbReference>
<sequence length="152" mass="17420">MEIIELRNKNQFLDQAIQVFWTQWGSEENFKFYEDAILQSATTSSDIPRFYVAVEEGEIIGTYAILRNDINSRQDLCPWLACLYVTEEHRGKGIGAKLLEHGLEVVAEKGYDNLYLTTDLDNYYERYGWKNSGLAYGPGGGSIKLYEKKTAK</sequence>
<dbReference type="PROSITE" id="PS51186">
    <property type="entry name" value="GNAT"/>
    <property type="match status" value="1"/>
</dbReference>
<dbReference type="CDD" id="cd04301">
    <property type="entry name" value="NAT_SF"/>
    <property type="match status" value="1"/>
</dbReference>
<proteinExistence type="predicted"/>
<dbReference type="AlphaFoldDB" id="A0A5D4SX69"/>
<dbReference type="EMBL" id="VTET01000013">
    <property type="protein sequence ID" value="TYS67271.1"/>
    <property type="molecule type" value="Genomic_DNA"/>
</dbReference>
<dbReference type="Pfam" id="PF00583">
    <property type="entry name" value="Acetyltransf_1"/>
    <property type="match status" value="1"/>
</dbReference>
<dbReference type="GO" id="GO:0008080">
    <property type="term" value="F:N-acetyltransferase activity"/>
    <property type="evidence" value="ECO:0007669"/>
    <property type="project" value="InterPro"/>
</dbReference>
<dbReference type="InterPro" id="IPR000182">
    <property type="entry name" value="GNAT_dom"/>
</dbReference>